<protein>
    <submittedName>
        <fullName evidence="2">Uncharacterized protein</fullName>
    </submittedName>
</protein>
<reference evidence="3" key="1">
    <citation type="journal article" date="2019" name="Int. J. Syst. Evol. Microbiol.">
        <title>The Global Catalogue of Microorganisms (GCM) 10K type strain sequencing project: providing services to taxonomists for standard genome sequencing and annotation.</title>
        <authorList>
            <consortium name="The Broad Institute Genomics Platform"/>
            <consortium name="The Broad Institute Genome Sequencing Center for Infectious Disease"/>
            <person name="Wu L."/>
            <person name="Ma J."/>
        </authorList>
    </citation>
    <scope>NUCLEOTIDE SEQUENCE [LARGE SCALE GENOMIC DNA]</scope>
    <source>
        <strain evidence="3">JCM 17695</strain>
    </source>
</reference>
<accession>A0ABW2TTT2</accession>
<dbReference type="Proteomes" id="UP001596512">
    <property type="component" value="Unassembled WGS sequence"/>
</dbReference>
<name>A0ABW2TTT2_9PSEU</name>
<feature type="compositionally biased region" description="Polar residues" evidence="1">
    <location>
        <begin position="128"/>
        <end position="143"/>
    </location>
</feature>
<evidence type="ECO:0000313" key="2">
    <source>
        <dbReference type="EMBL" id="MFC7617124.1"/>
    </source>
</evidence>
<proteinExistence type="predicted"/>
<keyword evidence="3" id="KW-1185">Reference proteome</keyword>
<dbReference type="EMBL" id="JBHTEY010000004">
    <property type="protein sequence ID" value="MFC7617124.1"/>
    <property type="molecule type" value="Genomic_DNA"/>
</dbReference>
<evidence type="ECO:0000256" key="1">
    <source>
        <dbReference type="SAM" id="MobiDB-lite"/>
    </source>
</evidence>
<gene>
    <name evidence="2" type="ORF">ACFQV2_30580</name>
</gene>
<evidence type="ECO:0000313" key="3">
    <source>
        <dbReference type="Proteomes" id="UP001596512"/>
    </source>
</evidence>
<organism evidence="2 3">
    <name type="scientific">Actinokineospora soli</name>
    <dbReference type="NCBI Taxonomy" id="1048753"/>
    <lineage>
        <taxon>Bacteria</taxon>
        <taxon>Bacillati</taxon>
        <taxon>Actinomycetota</taxon>
        <taxon>Actinomycetes</taxon>
        <taxon>Pseudonocardiales</taxon>
        <taxon>Pseudonocardiaceae</taxon>
        <taxon>Actinokineospora</taxon>
    </lineage>
</organism>
<feature type="region of interest" description="Disordered" evidence="1">
    <location>
        <begin position="128"/>
        <end position="151"/>
    </location>
</feature>
<comment type="caution">
    <text evidence="2">The sequence shown here is derived from an EMBL/GenBank/DDBJ whole genome shotgun (WGS) entry which is preliminary data.</text>
</comment>
<sequence>MRASFATVPFYRELWALGGRTDPVLVPGRTGVDGGAVRPSALTGRVGDLVPLAGGSAEIDPLRGLGSVLGAHVPLRAGALVVVVDPATPRPRWTSRRACGRACSTRVGWAGRTRAWSTRWRTTCAAVSRSSPSAGTRTWTSSTPPCPRRTG</sequence>